<dbReference type="PANTHER" id="PTHR43792">
    <property type="entry name" value="GNAT FAMILY, PUTATIVE (AFU_ORTHOLOGUE AFUA_3G00765)-RELATED-RELATED"/>
    <property type="match status" value="1"/>
</dbReference>
<keyword evidence="3" id="KW-1185">Reference proteome</keyword>
<dbReference type="Pfam" id="PF13302">
    <property type="entry name" value="Acetyltransf_3"/>
    <property type="match status" value="1"/>
</dbReference>
<dbReference type="InterPro" id="IPR000182">
    <property type="entry name" value="GNAT_dom"/>
</dbReference>
<protein>
    <submittedName>
        <fullName evidence="2">GNAT family N-acetyltransferase</fullName>
        <ecNumber evidence="2">2.3.-.-</ecNumber>
    </submittedName>
</protein>
<gene>
    <name evidence="2" type="ORF">ACFFMS_22750</name>
</gene>
<evidence type="ECO:0000313" key="3">
    <source>
        <dbReference type="Proteomes" id="UP001589609"/>
    </source>
</evidence>
<evidence type="ECO:0000313" key="2">
    <source>
        <dbReference type="EMBL" id="MFB9761074.1"/>
    </source>
</evidence>
<name>A0ABV5WKB4_9BACI</name>
<dbReference type="EMBL" id="JBHMAF010000187">
    <property type="protein sequence ID" value="MFB9761074.1"/>
    <property type="molecule type" value="Genomic_DNA"/>
</dbReference>
<accession>A0ABV5WKB4</accession>
<dbReference type="InterPro" id="IPR051531">
    <property type="entry name" value="N-acetyltransferase"/>
</dbReference>
<dbReference type="EC" id="2.3.-.-" evidence="2"/>
<dbReference type="Gene3D" id="3.40.630.30">
    <property type="match status" value="1"/>
</dbReference>
<comment type="caution">
    <text evidence="2">The sequence shown here is derived from an EMBL/GenBank/DDBJ whole genome shotgun (WGS) entry which is preliminary data.</text>
</comment>
<dbReference type="SUPFAM" id="SSF55729">
    <property type="entry name" value="Acyl-CoA N-acyltransferases (Nat)"/>
    <property type="match status" value="1"/>
</dbReference>
<proteinExistence type="predicted"/>
<evidence type="ECO:0000259" key="1">
    <source>
        <dbReference type="PROSITE" id="PS51186"/>
    </source>
</evidence>
<dbReference type="InterPro" id="IPR016181">
    <property type="entry name" value="Acyl_CoA_acyltransferase"/>
</dbReference>
<reference evidence="2 3" key="1">
    <citation type="submission" date="2024-09" db="EMBL/GenBank/DDBJ databases">
        <authorList>
            <person name="Sun Q."/>
            <person name="Mori K."/>
        </authorList>
    </citation>
    <scope>NUCLEOTIDE SEQUENCE [LARGE SCALE GENOMIC DNA]</scope>
    <source>
        <strain evidence="2 3">JCM 11201</strain>
    </source>
</reference>
<keyword evidence="2" id="KW-0012">Acyltransferase</keyword>
<dbReference type="PROSITE" id="PS51186">
    <property type="entry name" value="GNAT"/>
    <property type="match status" value="1"/>
</dbReference>
<sequence length="183" mass="21168">MIQSFRLSSFPVLRTGRLLLRDISPADEYALFRCLSDEEVMRFWGMPALQSLEQAAAMCENFRRGFAEGRHIRWGIIRRKDGVFLGTCGFHSWDLHNHSCEIGYEIDRGQWGNGYATEAIRAIVSFAFSYLDVYRIGALVHPDNRASERVLLNAGFQKEGILSGYMYSEEEFYNLNMFHCKKM</sequence>
<dbReference type="Proteomes" id="UP001589609">
    <property type="component" value="Unassembled WGS sequence"/>
</dbReference>
<feature type="domain" description="N-acetyltransferase" evidence="1">
    <location>
        <begin position="30"/>
        <end position="179"/>
    </location>
</feature>
<keyword evidence="2" id="KW-0808">Transferase</keyword>
<dbReference type="RefSeq" id="WP_379951317.1">
    <property type="nucleotide sequence ID" value="NZ_JBHMAF010000187.1"/>
</dbReference>
<dbReference type="GO" id="GO:0016746">
    <property type="term" value="F:acyltransferase activity"/>
    <property type="evidence" value="ECO:0007669"/>
    <property type="project" value="UniProtKB-KW"/>
</dbReference>
<organism evidence="2 3">
    <name type="scientific">Ectobacillus funiculus</name>
    <dbReference type="NCBI Taxonomy" id="137993"/>
    <lineage>
        <taxon>Bacteria</taxon>
        <taxon>Bacillati</taxon>
        <taxon>Bacillota</taxon>
        <taxon>Bacilli</taxon>
        <taxon>Bacillales</taxon>
        <taxon>Bacillaceae</taxon>
        <taxon>Ectobacillus</taxon>
    </lineage>
</organism>
<dbReference type="PANTHER" id="PTHR43792:SF9">
    <property type="entry name" value="RIBOSOMAL-PROTEIN-ALANINE ACETYLTRANSFERASE"/>
    <property type="match status" value="1"/>
</dbReference>